<dbReference type="PANTHER" id="PTHR11950">
    <property type="entry name" value="RUNT RELATED"/>
    <property type="match status" value="1"/>
</dbReference>
<accession>A0AAD9UDK4</accession>
<dbReference type="PANTHER" id="PTHR11950:SF31">
    <property type="entry name" value="SEGMENTATION PROTEIN RUNT"/>
    <property type="match status" value="1"/>
</dbReference>
<dbReference type="EMBL" id="JAODUO010000231">
    <property type="protein sequence ID" value="KAK2185537.1"/>
    <property type="molecule type" value="Genomic_DNA"/>
</dbReference>
<protein>
    <recommendedName>
        <fullName evidence="6">Runt domain-containing protein</fullName>
    </recommendedName>
</protein>
<feature type="region of interest" description="Disordered" evidence="5">
    <location>
        <begin position="497"/>
        <end position="551"/>
    </location>
</feature>
<dbReference type="PROSITE" id="PS51062">
    <property type="entry name" value="RUNT"/>
    <property type="match status" value="1"/>
</dbReference>
<dbReference type="AlphaFoldDB" id="A0AAD9UDK4"/>
<evidence type="ECO:0000256" key="2">
    <source>
        <dbReference type="ARBA" id="ARBA00023015"/>
    </source>
</evidence>
<dbReference type="GO" id="GO:0005524">
    <property type="term" value="F:ATP binding"/>
    <property type="evidence" value="ECO:0007669"/>
    <property type="project" value="InterPro"/>
</dbReference>
<dbReference type="Pfam" id="PF00853">
    <property type="entry name" value="Runt"/>
    <property type="match status" value="1"/>
</dbReference>
<keyword evidence="2" id="KW-0805">Transcription regulation</keyword>
<feature type="compositionally biased region" description="Basic and acidic residues" evidence="5">
    <location>
        <begin position="517"/>
        <end position="527"/>
    </location>
</feature>
<proteinExistence type="predicted"/>
<dbReference type="GO" id="GO:0000981">
    <property type="term" value="F:DNA-binding transcription factor activity, RNA polymerase II-specific"/>
    <property type="evidence" value="ECO:0007669"/>
    <property type="project" value="TreeGrafter"/>
</dbReference>
<dbReference type="SUPFAM" id="SSF49417">
    <property type="entry name" value="p53-like transcription factors"/>
    <property type="match status" value="1"/>
</dbReference>
<feature type="region of interest" description="Disordered" evidence="5">
    <location>
        <begin position="276"/>
        <end position="309"/>
    </location>
</feature>
<dbReference type="InterPro" id="IPR000040">
    <property type="entry name" value="AML1_Runt"/>
</dbReference>
<sequence>MHLRLDTNGASPFTESPHMDILTGERTLGAVLNEYPGELIRTGSPNFVCSVLPTHWRSNKTLPVAFKLVALGEVKDGTKVTISAGNDENYAAELRNCVAYMKNQVAKFNDLRFVGRSGRGKSFNLTITVCTHPPQVAIYPKAIKVTVDGPREPRSKAKLRADDRQLPLRPSPLDMHTIRHPLREHRFSALGELQQLRRTTQHAPEVCIPPSLKTSDTNIFRDDFYGAPGPMMGTQGQWETGYQTGSYSLGLEPSGGAHHRLPALHPQQEPSLYQEASRHHTPPRSECSLVTEPRSGMSELKPVLPTTGLLPSQQSLKTELKLGMDVSQMTPLESQRTDLMGLVPTPLSGGPPGGDLQRRVAACEARLVSGDPHSIDSNIMLPRYQGVSELRFPPDPRLPPSPSSFPPYPGCTSHSNMVILEQSRALSTLSLPVSRSTYPIISPHNLLGSPPNTAPSYLNPTPSATLPSSFLYPHLCSSQATGQYSPYEGRSLDFLNSSRLASPAPPAGTYLQQPGLHDPKEDEKPREQQLFSLHTPEPHDGGDQGSVWRPY</sequence>
<dbReference type="FunFam" id="2.60.40.720:FF:000001">
    <property type="entry name" value="Runt-related transcription factor"/>
    <property type="match status" value="1"/>
</dbReference>
<organism evidence="7 8">
    <name type="scientific">Ridgeia piscesae</name>
    <name type="common">Tubeworm</name>
    <dbReference type="NCBI Taxonomy" id="27915"/>
    <lineage>
        <taxon>Eukaryota</taxon>
        <taxon>Metazoa</taxon>
        <taxon>Spiralia</taxon>
        <taxon>Lophotrochozoa</taxon>
        <taxon>Annelida</taxon>
        <taxon>Polychaeta</taxon>
        <taxon>Sedentaria</taxon>
        <taxon>Canalipalpata</taxon>
        <taxon>Sabellida</taxon>
        <taxon>Siboglinidae</taxon>
        <taxon>Ridgeia</taxon>
    </lineage>
</organism>
<dbReference type="Proteomes" id="UP001209878">
    <property type="component" value="Unassembled WGS sequence"/>
</dbReference>
<evidence type="ECO:0000256" key="3">
    <source>
        <dbReference type="ARBA" id="ARBA00023163"/>
    </source>
</evidence>
<evidence type="ECO:0000256" key="1">
    <source>
        <dbReference type="ARBA" id="ARBA00004123"/>
    </source>
</evidence>
<dbReference type="GO" id="GO:0000978">
    <property type="term" value="F:RNA polymerase II cis-regulatory region sequence-specific DNA binding"/>
    <property type="evidence" value="ECO:0007669"/>
    <property type="project" value="TreeGrafter"/>
</dbReference>
<evidence type="ECO:0000256" key="5">
    <source>
        <dbReference type="SAM" id="MobiDB-lite"/>
    </source>
</evidence>
<feature type="domain" description="Runt" evidence="6">
    <location>
        <begin position="27"/>
        <end position="155"/>
    </location>
</feature>
<evidence type="ECO:0000256" key="4">
    <source>
        <dbReference type="ARBA" id="ARBA00023242"/>
    </source>
</evidence>
<keyword evidence="8" id="KW-1185">Reference proteome</keyword>
<comment type="caution">
    <text evidence="7">The sequence shown here is derived from an EMBL/GenBank/DDBJ whole genome shotgun (WGS) entry which is preliminary data.</text>
</comment>
<keyword evidence="4" id="KW-0539">Nucleus</keyword>
<evidence type="ECO:0000259" key="6">
    <source>
        <dbReference type="PROSITE" id="PS51062"/>
    </source>
</evidence>
<dbReference type="InterPro" id="IPR012346">
    <property type="entry name" value="p53/RUNT-type_TF_DNA-bd_sf"/>
</dbReference>
<gene>
    <name evidence="7" type="ORF">NP493_231g02023</name>
</gene>
<evidence type="ECO:0000313" key="7">
    <source>
        <dbReference type="EMBL" id="KAK2185537.1"/>
    </source>
</evidence>
<keyword evidence="3" id="KW-0804">Transcription</keyword>
<dbReference type="InterPro" id="IPR013524">
    <property type="entry name" value="Runt_dom"/>
</dbReference>
<dbReference type="PRINTS" id="PR00967">
    <property type="entry name" value="ONCOGENEAML1"/>
</dbReference>
<dbReference type="InterPro" id="IPR008967">
    <property type="entry name" value="p53-like_TF_DNA-bd_sf"/>
</dbReference>
<reference evidence="7" key="1">
    <citation type="journal article" date="2023" name="Mol. Biol. Evol.">
        <title>Third-Generation Sequencing Reveals the Adaptive Role of the Epigenome in Three Deep-Sea Polychaetes.</title>
        <authorList>
            <person name="Perez M."/>
            <person name="Aroh O."/>
            <person name="Sun Y."/>
            <person name="Lan Y."/>
            <person name="Juniper S.K."/>
            <person name="Young C.R."/>
            <person name="Angers B."/>
            <person name="Qian P.Y."/>
        </authorList>
    </citation>
    <scope>NUCLEOTIDE SEQUENCE</scope>
    <source>
        <strain evidence="7">R07B-5</strain>
    </source>
</reference>
<dbReference type="GO" id="GO:0005634">
    <property type="term" value="C:nucleus"/>
    <property type="evidence" value="ECO:0007669"/>
    <property type="project" value="UniProtKB-SubCell"/>
</dbReference>
<evidence type="ECO:0000313" key="8">
    <source>
        <dbReference type="Proteomes" id="UP001209878"/>
    </source>
</evidence>
<name>A0AAD9UDK4_RIDPI</name>
<dbReference type="Gene3D" id="2.60.40.720">
    <property type="match status" value="1"/>
</dbReference>
<comment type="subcellular location">
    <subcellularLocation>
        <location evidence="1">Nucleus</location>
    </subcellularLocation>
</comment>